<organism evidence="6 7">
    <name type="scientific">Microbacterium invictum</name>
    <dbReference type="NCBI Taxonomy" id="515415"/>
    <lineage>
        <taxon>Bacteria</taxon>
        <taxon>Bacillati</taxon>
        <taxon>Actinomycetota</taxon>
        <taxon>Actinomycetes</taxon>
        <taxon>Micrococcales</taxon>
        <taxon>Microbacteriaceae</taxon>
        <taxon>Microbacterium</taxon>
    </lineage>
</organism>
<dbReference type="SUPFAM" id="SSF46689">
    <property type="entry name" value="Homeodomain-like"/>
    <property type="match status" value="1"/>
</dbReference>
<keyword evidence="7" id="KW-1185">Reference proteome</keyword>
<dbReference type="PANTHER" id="PTHR30055">
    <property type="entry name" value="HTH-TYPE TRANSCRIPTIONAL REGULATOR RUTR"/>
    <property type="match status" value="1"/>
</dbReference>
<keyword evidence="2 4" id="KW-0238">DNA-binding</keyword>
<dbReference type="PANTHER" id="PTHR30055:SF234">
    <property type="entry name" value="HTH-TYPE TRANSCRIPTIONAL REGULATOR BETI"/>
    <property type="match status" value="1"/>
</dbReference>
<evidence type="ECO:0000256" key="4">
    <source>
        <dbReference type="PROSITE-ProRule" id="PRU00335"/>
    </source>
</evidence>
<dbReference type="InterPro" id="IPR001647">
    <property type="entry name" value="HTH_TetR"/>
</dbReference>
<name>A0ABZ0VCA3_9MICO</name>
<dbReference type="InterPro" id="IPR036271">
    <property type="entry name" value="Tet_transcr_reg_TetR-rel_C_sf"/>
</dbReference>
<dbReference type="EMBL" id="CP139779">
    <property type="protein sequence ID" value="WQB71001.1"/>
    <property type="molecule type" value="Genomic_DNA"/>
</dbReference>
<dbReference type="Proteomes" id="UP001324533">
    <property type="component" value="Chromosome"/>
</dbReference>
<evidence type="ECO:0000259" key="5">
    <source>
        <dbReference type="PROSITE" id="PS50977"/>
    </source>
</evidence>
<evidence type="ECO:0000313" key="6">
    <source>
        <dbReference type="EMBL" id="WQB71001.1"/>
    </source>
</evidence>
<dbReference type="PRINTS" id="PR00455">
    <property type="entry name" value="HTHTETR"/>
</dbReference>
<dbReference type="InterPro" id="IPR050109">
    <property type="entry name" value="HTH-type_TetR-like_transc_reg"/>
</dbReference>
<feature type="DNA-binding region" description="H-T-H motif" evidence="4">
    <location>
        <begin position="35"/>
        <end position="54"/>
    </location>
</feature>
<evidence type="ECO:0000256" key="3">
    <source>
        <dbReference type="ARBA" id="ARBA00023163"/>
    </source>
</evidence>
<dbReference type="Pfam" id="PF00440">
    <property type="entry name" value="TetR_N"/>
    <property type="match status" value="1"/>
</dbReference>
<accession>A0ABZ0VCA3</accession>
<evidence type="ECO:0000313" key="7">
    <source>
        <dbReference type="Proteomes" id="UP001324533"/>
    </source>
</evidence>
<dbReference type="PROSITE" id="PS50977">
    <property type="entry name" value="HTH_TETR_2"/>
    <property type="match status" value="1"/>
</dbReference>
<dbReference type="Gene3D" id="1.10.357.10">
    <property type="entry name" value="Tetracycline Repressor, domain 2"/>
    <property type="match status" value="1"/>
</dbReference>
<keyword evidence="1" id="KW-0805">Transcription regulation</keyword>
<sequence>MADDRNVQRADARRNRQDLLAAAGQLIVERGTDFPMKDVATRAGLGVGTLYRHFRDRHDLFAALAAEAAARQNAIALTALTAPTGWDAIAQYLDGCVALYAELPWMLTMRAEYRYMRLPDDAEVDAGQEIVDRAHREGALRPDAGIVDIALAGTMLAGMTFLPEPVRTAMIPRLRDIILDGLHTNRGDLTAPTSTGLTAEELTAEELTDIARAQISASQGSPQRQHH</sequence>
<proteinExistence type="predicted"/>
<dbReference type="InterPro" id="IPR009057">
    <property type="entry name" value="Homeodomain-like_sf"/>
</dbReference>
<reference evidence="6 7" key="1">
    <citation type="submission" date="2023-06" db="EMBL/GenBank/DDBJ databases">
        <title>Rock-solubilizing bacteria, Microbacterium invictum, promotes re-establishment of vegetation in rocky wasteland by accelerating rock bio-weathering and reshaping soil bacterial community.</title>
        <authorList>
            <person name="Liu C."/>
        </authorList>
    </citation>
    <scope>NUCLEOTIDE SEQUENCE [LARGE SCALE GENOMIC DNA]</scope>
    <source>
        <strain evidence="6 7">X-18</strain>
    </source>
</reference>
<keyword evidence="3" id="KW-0804">Transcription</keyword>
<dbReference type="SUPFAM" id="SSF48498">
    <property type="entry name" value="Tetracyclin repressor-like, C-terminal domain"/>
    <property type="match status" value="1"/>
</dbReference>
<protein>
    <submittedName>
        <fullName evidence="6">Helix-turn-helix domain-containing protein</fullName>
    </submittedName>
</protein>
<evidence type="ECO:0000256" key="1">
    <source>
        <dbReference type="ARBA" id="ARBA00023015"/>
    </source>
</evidence>
<evidence type="ECO:0000256" key="2">
    <source>
        <dbReference type="ARBA" id="ARBA00023125"/>
    </source>
</evidence>
<dbReference type="RefSeq" id="WP_322411136.1">
    <property type="nucleotide sequence ID" value="NZ_CP139779.1"/>
</dbReference>
<feature type="domain" description="HTH tetR-type" evidence="5">
    <location>
        <begin position="13"/>
        <end position="72"/>
    </location>
</feature>
<gene>
    <name evidence="6" type="ORF">T9R20_03290</name>
</gene>